<keyword evidence="3" id="KW-1185">Reference proteome</keyword>
<sequence>MASTSSSALKRSDSIADSMPDALKQSRFHMKKCFAG</sequence>
<proteinExistence type="predicted"/>
<feature type="region of interest" description="Disordered" evidence="1">
    <location>
        <begin position="1"/>
        <end position="21"/>
    </location>
</feature>
<feature type="non-terminal residue" evidence="2">
    <location>
        <position position="36"/>
    </location>
</feature>
<dbReference type="Proteomes" id="UP000265520">
    <property type="component" value="Unassembled WGS sequence"/>
</dbReference>
<name>A0A392UN58_9FABA</name>
<organism evidence="2 3">
    <name type="scientific">Trifolium medium</name>
    <dbReference type="NCBI Taxonomy" id="97028"/>
    <lineage>
        <taxon>Eukaryota</taxon>
        <taxon>Viridiplantae</taxon>
        <taxon>Streptophyta</taxon>
        <taxon>Embryophyta</taxon>
        <taxon>Tracheophyta</taxon>
        <taxon>Spermatophyta</taxon>
        <taxon>Magnoliopsida</taxon>
        <taxon>eudicotyledons</taxon>
        <taxon>Gunneridae</taxon>
        <taxon>Pentapetalae</taxon>
        <taxon>rosids</taxon>
        <taxon>fabids</taxon>
        <taxon>Fabales</taxon>
        <taxon>Fabaceae</taxon>
        <taxon>Papilionoideae</taxon>
        <taxon>50 kb inversion clade</taxon>
        <taxon>NPAAA clade</taxon>
        <taxon>Hologalegina</taxon>
        <taxon>IRL clade</taxon>
        <taxon>Trifolieae</taxon>
        <taxon>Trifolium</taxon>
    </lineage>
</organism>
<comment type="caution">
    <text evidence="2">The sequence shown here is derived from an EMBL/GenBank/DDBJ whole genome shotgun (WGS) entry which is preliminary data.</text>
</comment>
<reference evidence="2 3" key="1">
    <citation type="journal article" date="2018" name="Front. Plant Sci.">
        <title>Red Clover (Trifolium pratense) and Zigzag Clover (T. medium) - A Picture of Genomic Similarities and Differences.</title>
        <authorList>
            <person name="Dluhosova J."/>
            <person name="Istvanek J."/>
            <person name="Nedelnik J."/>
            <person name="Repkova J."/>
        </authorList>
    </citation>
    <scope>NUCLEOTIDE SEQUENCE [LARGE SCALE GENOMIC DNA]</scope>
    <source>
        <strain evidence="3">cv. 10/8</strain>
        <tissue evidence="2">Leaf</tissue>
    </source>
</reference>
<accession>A0A392UN58</accession>
<evidence type="ECO:0000256" key="1">
    <source>
        <dbReference type="SAM" id="MobiDB-lite"/>
    </source>
</evidence>
<evidence type="ECO:0000313" key="3">
    <source>
        <dbReference type="Proteomes" id="UP000265520"/>
    </source>
</evidence>
<protein>
    <submittedName>
        <fullName evidence="2">Sucrose synthase 6-like</fullName>
    </submittedName>
</protein>
<dbReference type="EMBL" id="LXQA010833068">
    <property type="protein sequence ID" value="MCI73195.1"/>
    <property type="molecule type" value="Genomic_DNA"/>
</dbReference>
<dbReference type="AlphaFoldDB" id="A0A392UN58"/>
<evidence type="ECO:0000313" key="2">
    <source>
        <dbReference type="EMBL" id="MCI73195.1"/>
    </source>
</evidence>